<organism evidence="8 9">
    <name type="scientific">Chishuiella changwenlii</name>
    <dbReference type="NCBI Taxonomy" id="1434701"/>
    <lineage>
        <taxon>Bacteria</taxon>
        <taxon>Pseudomonadati</taxon>
        <taxon>Bacteroidota</taxon>
        <taxon>Flavobacteriia</taxon>
        <taxon>Flavobacteriales</taxon>
        <taxon>Weeksellaceae</taxon>
        <taxon>Chishuiella</taxon>
    </lineage>
</organism>
<feature type="transmembrane region" description="Helical" evidence="6">
    <location>
        <begin position="40"/>
        <end position="62"/>
    </location>
</feature>
<feature type="transmembrane region" description="Helical" evidence="6">
    <location>
        <begin position="6"/>
        <end position="28"/>
    </location>
</feature>
<evidence type="ECO:0000256" key="1">
    <source>
        <dbReference type="ARBA" id="ARBA00004651"/>
    </source>
</evidence>
<evidence type="ECO:0000256" key="2">
    <source>
        <dbReference type="ARBA" id="ARBA00022475"/>
    </source>
</evidence>
<evidence type="ECO:0000313" key="8">
    <source>
        <dbReference type="EMBL" id="SHK79781.1"/>
    </source>
</evidence>
<feature type="transmembrane region" description="Helical" evidence="6">
    <location>
        <begin position="186"/>
        <end position="211"/>
    </location>
</feature>
<keyword evidence="4 6" id="KW-1133">Transmembrane helix</keyword>
<reference evidence="10" key="4">
    <citation type="journal article" date="2019" name="Int. J. Syst. Evol. Microbiol.">
        <title>The Global Catalogue of Microorganisms (GCM) 10K type strain sequencing project: providing services to taxonomists for standard genome sequencing and annotation.</title>
        <authorList>
            <consortium name="The Broad Institute Genomics Platform"/>
            <consortium name="The Broad Institute Genome Sequencing Center for Infectious Disease"/>
            <person name="Wu L."/>
            <person name="Ma J."/>
        </authorList>
    </citation>
    <scope>NUCLEOTIDE SEQUENCE [LARGE SCALE GENOMIC DNA]</scope>
    <source>
        <strain evidence="10">CGMCC 1.12707</strain>
    </source>
</reference>
<keyword evidence="2" id="KW-1003">Cell membrane</keyword>
<keyword evidence="10" id="KW-1185">Reference proteome</keyword>
<sequence length="213" mass="23957">MDFIQLLFIGIFTAIIGTSIPGLLNMTVVKIGKQEGEKSAYSFILGASITIAIQVYLAIFFAKFINFNAEVTKIFREVGLFVFVIITIYFLFIAKSRDRKKKQNKLDEIGEVKQKNKLLYGLFLSAINVFPIPFYVFLSATLVSYNIDIFGQPNSSIFALGVVIGSVLVFYSYLKIFRNKSEDNSFILKNINYVIGGITSVVSLLTIYQLFIA</sequence>
<dbReference type="InterPro" id="IPR001123">
    <property type="entry name" value="LeuE-type"/>
</dbReference>
<dbReference type="Proteomes" id="UP000650994">
    <property type="component" value="Unassembled WGS sequence"/>
</dbReference>
<dbReference type="Pfam" id="PF01810">
    <property type="entry name" value="LysE"/>
    <property type="match status" value="1"/>
</dbReference>
<dbReference type="GO" id="GO:0005886">
    <property type="term" value="C:plasma membrane"/>
    <property type="evidence" value="ECO:0007669"/>
    <property type="project" value="UniProtKB-SubCell"/>
</dbReference>
<evidence type="ECO:0000313" key="9">
    <source>
        <dbReference type="Proteomes" id="UP000184120"/>
    </source>
</evidence>
<dbReference type="GO" id="GO:0006865">
    <property type="term" value="P:amino acid transport"/>
    <property type="evidence" value="ECO:0007669"/>
    <property type="project" value="InterPro"/>
</dbReference>
<evidence type="ECO:0000256" key="5">
    <source>
        <dbReference type="ARBA" id="ARBA00023136"/>
    </source>
</evidence>
<reference evidence="7" key="1">
    <citation type="journal article" date="2014" name="Int. J. Syst. Evol. Microbiol.">
        <title>Complete genome of a new Firmicutes species belonging to the dominant human colonic microbiota ('Ruminococcus bicirculans') reveals two chromosomes and a selective capacity to utilize plant glucans.</title>
        <authorList>
            <consortium name="NISC Comparative Sequencing Program"/>
            <person name="Wegmann U."/>
            <person name="Louis P."/>
            <person name="Goesmann A."/>
            <person name="Henrissat B."/>
            <person name="Duncan S.H."/>
            <person name="Flint H.J."/>
        </authorList>
    </citation>
    <scope>NUCLEOTIDE SEQUENCE</scope>
    <source>
        <strain evidence="7">CGMCC 1.12707</strain>
    </source>
</reference>
<comment type="subcellular location">
    <subcellularLocation>
        <location evidence="1">Cell membrane</location>
        <topology evidence="1">Multi-pass membrane protein</topology>
    </subcellularLocation>
</comment>
<gene>
    <name evidence="7" type="ORF">GCM10010984_29370</name>
    <name evidence="8" type="ORF">SAMN05443634_103289</name>
</gene>
<accession>A0A1M6VEG9</accession>
<dbReference type="RefSeq" id="WP_072930320.1">
    <property type="nucleotide sequence ID" value="NZ_BMFL01000026.1"/>
</dbReference>
<reference evidence="8" key="3">
    <citation type="submission" date="2016-11" db="EMBL/GenBank/DDBJ databases">
        <authorList>
            <person name="Jaros S."/>
            <person name="Januszkiewicz K."/>
            <person name="Wedrychowicz H."/>
        </authorList>
    </citation>
    <scope>NUCLEOTIDE SEQUENCE [LARGE SCALE GENOMIC DNA]</scope>
    <source>
        <strain evidence="8">DSM 27989</strain>
    </source>
</reference>
<protein>
    <submittedName>
        <fullName evidence="7">Lysine transporter LysE</fullName>
    </submittedName>
    <submittedName>
        <fullName evidence="8">Threonine/homoserine/homoserine lactone efflux protein</fullName>
    </submittedName>
</protein>
<name>A0A1M6VEG9_9FLAO</name>
<proteinExistence type="predicted"/>
<dbReference type="AlphaFoldDB" id="A0A1M6VEG9"/>
<dbReference type="Proteomes" id="UP000184120">
    <property type="component" value="Unassembled WGS sequence"/>
</dbReference>
<evidence type="ECO:0000256" key="3">
    <source>
        <dbReference type="ARBA" id="ARBA00022692"/>
    </source>
</evidence>
<dbReference type="STRING" id="1434701.SAMN05443634_103289"/>
<evidence type="ECO:0000313" key="7">
    <source>
        <dbReference type="EMBL" id="GGF10342.1"/>
    </source>
</evidence>
<dbReference type="OrthoDB" id="1451945at2"/>
<keyword evidence="3 6" id="KW-0812">Transmembrane</keyword>
<reference evidence="9" key="2">
    <citation type="submission" date="2016-11" db="EMBL/GenBank/DDBJ databases">
        <authorList>
            <person name="Varghese N."/>
            <person name="Submissions S."/>
        </authorList>
    </citation>
    <scope>NUCLEOTIDE SEQUENCE [LARGE SCALE GENOMIC DNA]</scope>
    <source>
        <strain evidence="9">DSM 27989</strain>
    </source>
</reference>
<feature type="transmembrane region" description="Helical" evidence="6">
    <location>
        <begin position="157"/>
        <end position="174"/>
    </location>
</feature>
<evidence type="ECO:0000313" key="10">
    <source>
        <dbReference type="Proteomes" id="UP000650994"/>
    </source>
</evidence>
<keyword evidence="5 6" id="KW-0472">Membrane</keyword>
<feature type="transmembrane region" description="Helical" evidence="6">
    <location>
        <begin position="74"/>
        <end position="94"/>
    </location>
</feature>
<dbReference type="EMBL" id="BMFL01000026">
    <property type="protein sequence ID" value="GGF10342.1"/>
    <property type="molecule type" value="Genomic_DNA"/>
</dbReference>
<dbReference type="EMBL" id="FRBH01000003">
    <property type="protein sequence ID" value="SHK79781.1"/>
    <property type="molecule type" value="Genomic_DNA"/>
</dbReference>
<evidence type="ECO:0000256" key="4">
    <source>
        <dbReference type="ARBA" id="ARBA00022989"/>
    </source>
</evidence>
<evidence type="ECO:0000256" key="6">
    <source>
        <dbReference type="SAM" id="Phobius"/>
    </source>
</evidence>
<reference evidence="7" key="5">
    <citation type="submission" date="2024-05" db="EMBL/GenBank/DDBJ databases">
        <authorList>
            <person name="Sun Q."/>
            <person name="Zhou Y."/>
        </authorList>
    </citation>
    <scope>NUCLEOTIDE SEQUENCE</scope>
    <source>
        <strain evidence="7">CGMCC 1.12707</strain>
    </source>
</reference>
<feature type="transmembrane region" description="Helical" evidence="6">
    <location>
        <begin position="118"/>
        <end position="137"/>
    </location>
</feature>